<evidence type="ECO:0008006" key="3">
    <source>
        <dbReference type="Google" id="ProtNLM"/>
    </source>
</evidence>
<dbReference type="Proteomes" id="UP000467841">
    <property type="component" value="Unassembled WGS sequence"/>
</dbReference>
<evidence type="ECO:0000313" key="2">
    <source>
        <dbReference type="Proteomes" id="UP000467841"/>
    </source>
</evidence>
<dbReference type="PANTHER" id="PTHR33116">
    <property type="entry name" value="REVERSE TRANSCRIPTASE ZINC-BINDING DOMAIN-CONTAINING PROTEIN-RELATED-RELATED"/>
    <property type="match status" value="1"/>
</dbReference>
<name>A0A6D2IJR8_9BRAS</name>
<gene>
    <name evidence="1" type="ORF">MERR_LOCUS15078</name>
</gene>
<sequence>MKSGRDNKSTITFGSRIPGDLQNRLKSILGINKQGGGGKYLGLPEQFGRKKDMFESIINKVNQRTSHWSAKFLSYAGKEVMIKSVGVAMPVFSMSCFKLPANITDEISTLLMRFWWDKGDKNRGIPWIAWKRLQFSKRDGGLGFRDLPRFNDALLAKQAWRLLKHPNTLFARLMKARYSTTKIRQFWRQNIEPMNPMDGAL</sequence>
<dbReference type="PANTHER" id="PTHR33116:SF86">
    <property type="entry name" value="REVERSE TRANSCRIPTASE DOMAIN-CONTAINING PROTEIN"/>
    <property type="match status" value="1"/>
</dbReference>
<organism evidence="1 2">
    <name type="scientific">Microthlaspi erraticum</name>
    <dbReference type="NCBI Taxonomy" id="1685480"/>
    <lineage>
        <taxon>Eukaryota</taxon>
        <taxon>Viridiplantae</taxon>
        <taxon>Streptophyta</taxon>
        <taxon>Embryophyta</taxon>
        <taxon>Tracheophyta</taxon>
        <taxon>Spermatophyta</taxon>
        <taxon>Magnoliopsida</taxon>
        <taxon>eudicotyledons</taxon>
        <taxon>Gunneridae</taxon>
        <taxon>Pentapetalae</taxon>
        <taxon>rosids</taxon>
        <taxon>malvids</taxon>
        <taxon>Brassicales</taxon>
        <taxon>Brassicaceae</taxon>
        <taxon>Coluteocarpeae</taxon>
        <taxon>Microthlaspi</taxon>
    </lineage>
</organism>
<evidence type="ECO:0000313" key="1">
    <source>
        <dbReference type="EMBL" id="CAA7027843.1"/>
    </source>
</evidence>
<keyword evidence="2" id="KW-1185">Reference proteome</keyword>
<protein>
    <recommendedName>
        <fullName evidence="3">Reverse transcriptase zinc-binding domain-containing protein</fullName>
    </recommendedName>
</protein>
<dbReference type="OrthoDB" id="1938246at2759"/>
<dbReference type="EMBL" id="CACVBM020001062">
    <property type="protein sequence ID" value="CAA7027843.1"/>
    <property type="molecule type" value="Genomic_DNA"/>
</dbReference>
<proteinExistence type="predicted"/>
<reference evidence="1" key="1">
    <citation type="submission" date="2020-01" db="EMBL/GenBank/DDBJ databases">
        <authorList>
            <person name="Mishra B."/>
        </authorList>
    </citation>
    <scope>NUCLEOTIDE SEQUENCE [LARGE SCALE GENOMIC DNA]</scope>
</reference>
<dbReference type="AlphaFoldDB" id="A0A6D2IJR8"/>
<comment type="caution">
    <text evidence="1">The sequence shown here is derived from an EMBL/GenBank/DDBJ whole genome shotgun (WGS) entry which is preliminary data.</text>
</comment>
<accession>A0A6D2IJR8</accession>